<sequence>METLGPSYPVIVIENISESNTDDIPVENDKYGTALDVRNKFDGIAENSPERNPFPTDTNLSVTEDRNYLKAQESNADPRDVPSLLKTLQVPDSVYISPTSSPTSSPGSSPAASPTTRRRKQEEHGDKKRRHASGDSSDVNLHEEDLILATTLVSDAYKGHNFRFKTEPKYVRSYILFHKWYFRWGLYLFILLNLSLALFEKPTKPGWELPYWGTMIMEIMCLAFFTARVCHCAYFSLPNIFWRDTKNIMVIGIIALTILDIVCYIIWTNVAPDTHPVRWSRPLRSLLIINFSDGRQIRRAFRNIRRTVPEIANILILFFMSVLLFGLLALKLFGRRNLKYADGRPYFETYLDSVWDLYVLVTTANHPDVMLPAYDESNWFAIFFVIYIIICLYIFMSIVLAAIYNNYRTNLKNEIRLSVFEKRRKLREAFEILKQQRQGRDVITRSVWKRLMQKLDPKKSESQIDLFMKILDADGTGSITKSEFLNLINLLHLPVSEVKDRITLLELKFPNIFNSTPSRILRRIVRHRFFRFFFDFVIFVNAWFIGFDIDIADWVFLSFFMIEIGLKLYTFGPKEFFRRFWNIFDFFVIFGAVVATAIESMEGDKKDELSTLDILLVLRVLRLIKIFGSIKRFKIVLMTIMNIGPSLLTYGGVIFVLYYIYAIIGMEVFHGLINYYGYGNVSSSQMFCGNPALNESLFYKSSYCNNNFNDILKSFVVLFSLTVVNQWQDILFTLFVVRMLSVTSKVARLYFFSFHVTCVVIVMNILVAFILEAFILEYSLQKTGKLESAVEAKIKELGLGIGQISRNIESKPDVDQIELVENEELSERAAPSSGAVITEESGELESDTDSIPDLSAEKGIRFHLKKKSRKKVEVLLQQMFEGEINPDDDKEEEFIQPRRKLTLESV</sequence>
<feature type="transmembrane region" description="Helical" evidence="7">
    <location>
        <begin position="635"/>
        <end position="661"/>
    </location>
</feature>
<evidence type="ECO:0000259" key="8">
    <source>
        <dbReference type="PROSITE" id="PS50222"/>
    </source>
</evidence>
<dbReference type="PROSITE" id="PS50222">
    <property type="entry name" value="EF_HAND_2"/>
    <property type="match status" value="1"/>
</dbReference>
<protein>
    <recommendedName>
        <fullName evidence="8">EF-hand domain-containing protein</fullName>
    </recommendedName>
</protein>
<dbReference type="SUPFAM" id="SSF81324">
    <property type="entry name" value="Voltage-gated potassium channels"/>
    <property type="match status" value="2"/>
</dbReference>
<dbReference type="Proteomes" id="UP001634394">
    <property type="component" value="Unassembled WGS sequence"/>
</dbReference>
<keyword evidence="2 7" id="KW-0812">Transmembrane</keyword>
<evidence type="ECO:0000256" key="1">
    <source>
        <dbReference type="ARBA" id="ARBA00004141"/>
    </source>
</evidence>
<dbReference type="Gene3D" id="1.10.287.70">
    <property type="match status" value="2"/>
</dbReference>
<dbReference type="InterPro" id="IPR005821">
    <property type="entry name" value="Ion_trans_dom"/>
</dbReference>
<feature type="region of interest" description="Disordered" evidence="6">
    <location>
        <begin position="42"/>
        <end position="61"/>
    </location>
</feature>
<reference evidence="9 10" key="1">
    <citation type="submission" date="2024-11" db="EMBL/GenBank/DDBJ databases">
        <title>Chromosome-level genome assembly of the freshwater bivalve Anodonta woodiana.</title>
        <authorList>
            <person name="Chen X."/>
        </authorList>
    </citation>
    <scope>NUCLEOTIDE SEQUENCE [LARGE SCALE GENOMIC DNA]</scope>
    <source>
        <strain evidence="9">MN2024</strain>
        <tissue evidence="9">Gills</tissue>
    </source>
</reference>
<proteinExistence type="predicted"/>
<dbReference type="CDD" id="cd00051">
    <property type="entry name" value="EFh"/>
    <property type="match status" value="1"/>
</dbReference>
<feature type="transmembrane region" description="Helical" evidence="7">
    <location>
        <begin position="551"/>
        <end position="569"/>
    </location>
</feature>
<dbReference type="InterPro" id="IPR027359">
    <property type="entry name" value="Volt_channel_dom_sf"/>
</dbReference>
<evidence type="ECO:0000256" key="3">
    <source>
        <dbReference type="ARBA" id="ARBA00022837"/>
    </source>
</evidence>
<evidence type="ECO:0000313" key="10">
    <source>
        <dbReference type="Proteomes" id="UP001634394"/>
    </source>
</evidence>
<feature type="transmembrane region" description="Helical" evidence="7">
    <location>
        <begin position="380"/>
        <end position="404"/>
    </location>
</feature>
<evidence type="ECO:0000256" key="2">
    <source>
        <dbReference type="ARBA" id="ARBA00022692"/>
    </source>
</evidence>
<dbReference type="PROSITE" id="PS00018">
    <property type="entry name" value="EF_HAND_1"/>
    <property type="match status" value="1"/>
</dbReference>
<dbReference type="InterPro" id="IPR011992">
    <property type="entry name" value="EF-hand-dom_pair"/>
</dbReference>
<keyword evidence="5 7" id="KW-0472">Membrane</keyword>
<evidence type="ECO:0000256" key="7">
    <source>
        <dbReference type="SAM" id="Phobius"/>
    </source>
</evidence>
<dbReference type="EMBL" id="JBJQND010000006">
    <property type="protein sequence ID" value="KAL3872621.1"/>
    <property type="molecule type" value="Genomic_DNA"/>
</dbReference>
<dbReference type="InterPro" id="IPR002048">
    <property type="entry name" value="EF_hand_dom"/>
</dbReference>
<feature type="transmembrane region" description="Helical" evidence="7">
    <location>
        <begin position="248"/>
        <end position="267"/>
    </location>
</feature>
<dbReference type="Pfam" id="PF00520">
    <property type="entry name" value="Ion_trans"/>
    <property type="match status" value="2"/>
</dbReference>
<organism evidence="9 10">
    <name type="scientific">Sinanodonta woodiana</name>
    <name type="common">Chinese pond mussel</name>
    <name type="synonym">Anodonta woodiana</name>
    <dbReference type="NCBI Taxonomy" id="1069815"/>
    <lineage>
        <taxon>Eukaryota</taxon>
        <taxon>Metazoa</taxon>
        <taxon>Spiralia</taxon>
        <taxon>Lophotrochozoa</taxon>
        <taxon>Mollusca</taxon>
        <taxon>Bivalvia</taxon>
        <taxon>Autobranchia</taxon>
        <taxon>Heteroconchia</taxon>
        <taxon>Palaeoheterodonta</taxon>
        <taxon>Unionida</taxon>
        <taxon>Unionoidea</taxon>
        <taxon>Unionidae</taxon>
        <taxon>Unioninae</taxon>
        <taxon>Sinanodonta</taxon>
    </lineage>
</organism>
<keyword evidence="4 7" id="KW-1133">Transmembrane helix</keyword>
<feature type="transmembrane region" description="Helical" evidence="7">
    <location>
        <begin position="180"/>
        <end position="199"/>
    </location>
</feature>
<evidence type="ECO:0000256" key="5">
    <source>
        <dbReference type="ARBA" id="ARBA00023136"/>
    </source>
</evidence>
<feature type="transmembrane region" description="Helical" evidence="7">
    <location>
        <begin position="715"/>
        <end position="737"/>
    </location>
</feature>
<dbReference type="PANTHER" id="PTHR46726:SF1">
    <property type="entry name" value="TWO-PORE CALCIUM CHANNEL 3"/>
    <property type="match status" value="1"/>
</dbReference>
<dbReference type="PANTHER" id="PTHR46726">
    <property type="entry name" value="TWO PORE CHANNEL 3"/>
    <property type="match status" value="1"/>
</dbReference>
<dbReference type="AlphaFoldDB" id="A0ABD3WGX3"/>
<dbReference type="InterPro" id="IPR018247">
    <property type="entry name" value="EF_Hand_1_Ca_BS"/>
</dbReference>
<feature type="transmembrane region" description="Helical" evidence="7">
    <location>
        <begin position="610"/>
        <end position="628"/>
    </location>
</feature>
<evidence type="ECO:0000256" key="6">
    <source>
        <dbReference type="SAM" id="MobiDB-lite"/>
    </source>
</evidence>
<evidence type="ECO:0000313" key="9">
    <source>
        <dbReference type="EMBL" id="KAL3872621.1"/>
    </source>
</evidence>
<dbReference type="GO" id="GO:0016020">
    <property type="term" value="C:membrane"/>
    <property type="evidence" value="ECO:0007669"/>
    <property type="project" value="UniProtKB-SubCell"/>
</dbReference>
<dbReference type="SUPFAM" id="SSF47473">
    <property type="entry name" value="EF-hand"/>
    <property type="match status" value="1"/>
</dbReference>
<feature type="transmembrane region" description="Helical" evidence="7">
    <location>
        <begin position="749"/>
        <end position="771"/>
    </location>
</feature>
<feature type="compositionally biased region" description="Low complexity" evidence="6">
    <location>
        <begin position="97"/>
        <end position="115"/>
    </location>
</feature>
<feature type="transmembrane region" description="Helical" evidence="7">
    <location>
        <begin position="311"/>
        <end position="333"/>
    </location>
</feature>
<feature type="transmembrane region" description="Helical" evidence="7">
    <location>
        <begin position="529"/>
        <end position="545"/>
    </location>
</feature>
<comment type="caution">
    <text evidence="9">The sequence shown here is derived from an EMBL/GenBank/DDBJ whole genome shotgun (WGS) entry which is preliminary data.</text>
</comment>
<feature type="transmembrane region" description="Helical" evidence="7">
    <location>
        <begin position="211"/>
        <end position="236"/>
    </location>
</feature>
<feature type="transmembrane region" description="Helical" evidence="7">
    <location>
        <begin position="581"/>
        <end position="598"/>
    </location>
</feature>
<gene>
    <name evidence="9" type="ORF">ACJMK2_035836</name>
</gene>
<name>A0ABD3WGX3_SINWO</name>
<feature type="domain" description="EF-hand" evidence="8">
    <location>
        <begin position="459"/>
        <end position="494"/>
    </location>
</feature>
<feature type="region of interest" description="Disordered" evidence="6">
    <location>
        <begin position="95"/>
        <end position="138"/>
    </location>
</feature>
<keyword evidence="3" id="KW-0106">Calcium</keyword>
<comment type="subcellular location">
    <subcellularLocation>
        <location evidence="1">Membrane</location>
        <topology evidence="1">Multi-pass membrane protein</topology>
    </subcellularLocation>
</comment>
<accession>A0ABD3WGX3</accession>
<dbReference type="Gene3D" id="1.20.120.350">
    <property type="entry name" value="Voltage-gated potassium channels. Chain C"/>
    <property type="match status" value="2"/>
</dbReference>
<evidence type="ECO:0000256" key="4">
    <source>
        <dbReference type="ARBA" id="ARBA00022989"/>
    </source>
</evidence>
<keyword evidence="10" id="KW-1185">Reference proteome</keyword>
<dbReference type="Gene3D" id="1.10.238.10">
    <property type="entry name" value="EF-hand"/>
    <property type="match status" value="1"/>
</dbReference>